<name>A0AAN6PQ39_9PEZI</name>
<organism evidence="1 2">
    <name type="scientific">Parathielavia hyrcaniae</name>
    <dbReference type="NCBI Taxonomy" id="113614"/>
    <lineage>
        <taxon>Eukaryota</taxon>
        <taxon>Fungi</taxon>
        <taxon>Dikarya</taxon>
        <taxon>Ascomycota</taxon>
        <taxon>Pezizomycotina</taxon>
        <taxon>Sordariomycetes</taxon>
        <taxon>Sordariomycetidae</taxon>
        <taxon>Sordariales</taxon>
        <taxon>Chaetomiaceae</taxon>
        <taxon>Parathielavia</taxon>
    </lineage>
</organism>
<dbReference type="AlphaFoldDB" id="A0AAN6PQ39"/>
<dbReference type="Proteomes" id="UP001305647">
    <property type="component" value="Unassembled WGS sequence"/>
</dbReference>
<sequence length="49" mass="5748">VYQDRDDQGAKFPRSPDYTSRANLTNNWRECIANYIMYVGEAMVRQNSC</sequence>
<protein>
    <submittedName>
        <fullName evidence="1">Uncharacterized protein</fullName>
    </submittedName>
</protein>
<reference evidence="1" key="1">
    <citation type="journal article" date="2023" name="Mol. Phylogenet. Evol.">
        <title>Genome-scale phylogeny and comparative genomics of the fungal order Sordariales.</title>
        <authorList>
            <person name="Hensen N."/>
            <person name="Bonometti L."/>
            <person name="Westerberg I."/>
            <person name="Brannstrom I.O."/>
            <person name="Guillou S."/>
            <person name="Cros-Aarteil S."/>
            <person name="Calhoun S."/>
            <person name="Haridas S."/>
            <person name="Kuo A."/>
            <person name="Mondo S."/>
            <person name="Pangilinan J."/>
            <person name="Riley R."/>
            <person name="LaButti K."/>
            <person name="Andreopoulos B."/>
            <person name="Lipzen A."/>
            <person name="Chen C."/>
            <person name="Yan M."/>
            <person name="Daum C."/>
            <person name="Ng V."/>
            <person name="Clum A."/>
            <person name="Steindorff A."/>
            <person name="Ohm R.A."/>
            <person name="Martin F."/>
            <person name="Silar P."/>
            <person name="Natvig D.O."/>
            <person name="Lalanne C."/>
            <person name="Gautier V."/>
            <person name="Ament-Velasquez S.L."/>
            <person name="Kruys A."/>
            <person name="Hutchinson M.I."/>
            <person name="Powell A.J."/>
            <person name="Barry K."/>
            <person name="Miller A.N."/>
            <person name="Grigoriev I.V."/>
            <person name="Debuchy R."/>
            <person name="Gladieux P."/>
            <person name="Hiltunen Thoren M."/>
            <person name="Johannesson H."/>
        </authorList>
    </citation>
    <scope>NUCLEOTIDE SEQUENCE</scope>
    <source>
        <strain evidence="1">CBS 757.83</strain>
    </source>
</reference>
<gene>
    <name evidence="1" type="ORF">N658DRAFT_502188</name>
</gene>
<comment type="caution">
    <text evidence="1">The sequence shown here is derived from an EMBL/GenBank/DDBJ whole genome shotgun (WGS) entry which is preliminary data.</text>
</comment>
<evidence type="ECO:0000313" key="1">
    <source>
        <dbReference type="EMBL" id="KAK4095895.1"/>
    </source>
</evidence>
<feature type="non-terminal residue" evidence="1">
    <location>
        <position position="1"/>
    </location>
</feature>
<dbReference type="EMBL" id="MU863764">
    <property type="protein sequence ID" value="KAK4095895.1"/>
    <property type="molecule type" value="Genomic_DNA"/>
</dbReference>
<accession>A0AAN6PQ39</accession>
<evidence type="ECO:0000313" key="2">
    <source>
        <dbReference type="Proteomes" id="UP001305647"/>
    </source>
</evidence>
<keyword evidence="2" id="KW-1185">Reference proteome</keyword>
<reference evidence="1" key="2">
    <citation type="submission" date="2023-05" db="EMBL/GenBank/DDBJ databases">
        <authorList>
            <consortium name="Lawrence Berkeley National Laboratory"/>
            <person name="Steindorff A."/>
            <person name="Hensen N."/>
            <person name="Bonometti L."/>
            <person name="Westerberg I."/>
            <person name="Brannstrom I.O."/>
            <person name="Guillou S."/>
            <person name="Cros-Aarteil S."/>
            <person name="Calhoun S."/>
            <person name="Haridas S."/>
            <person name="Kuo A."/>
            <person name="Mondo S."/>
            <person name="Pangilinan J."/>
            <person name="Riley R."/>
            <person name="Labutti K."/>
            <person name="Andreopoulos B."/>
            <person name="Lipzen A."/>
            <person name="Chen C."/>
            <person name="Yanf M."/>
            <person name="Daum C."/>
            <person name="Ng V."/>
            <person name="Clum A."/>
            <person name="Ohm R."/>
            <person name="Martin F."/>
            <person name="Silar P."/>
            <person name="Natvig D."/>
            <person name="Lalanne C."/>
            <person name="Gautier V."/>
            <person name="Ament-Velasquez S.L."/>
            <person name="Kruys A."/>
            <person name="Hutchinson M.I."/>
            <person name="Powell A.J."/>
            <person name="Barry K."/>
            <person name="Miller A.N."/>
            <person name="Grigoriev I.V."/>
            <person name="Debuchy R."/>
            <person name="Gladieux P."/>
            <person name="Thoren M.H."/>
            <person name="Johannesson H."/>
        </authorList>
    </citation>
    <scope>NUCLEOTIDE SEQUENCE</scope>
    <source>
        <strain evidence="1">CBS 757.83</strain>
    </source>
</reference>
<proteinExistence type="predicted"/>